<organism evidence="1 2">
    <name type="scientific">Pseudomonas fluorescens</name>
    <dbReference type="NCBI Taxonomy" id="294"/>
    <lineage>
        <taxon>Bacteria</taxon>
        <taxon>Pseudomonadati</taxon>
        <taxon>Pseudomonadota</taxon>
        <taxon>Gammaproteobacteria</taxon>
        <taxon>Pseudomonadales</taxon>
        <taxon>Pseudomonadaceae</taxon>
        <taxon>Pseudomonas</taxon>
    </lineage>
</organism>
<gene>
    <name evidence="1" type="ORF">PS880_01671</name>
</gene>
<dbReference type="RefSeq" id="WP_150779345.1">
    <property type="nucleotide sequence ID" value="NZ_CABVIH010000007.1"/>
</dbReference>
<dbReference type="EMBL" id="CABVIH010000007">
    <property type="protein sequence ID" value="VVO78438.1"/>
    <property type="molecule type" value="Genomic_DNA"/>
</dbReference>
<evidence type="ECO:0000313" key="1">
    <source>
        <dbReference type="EMBL" id="VVO78438.1"/>
    </source>
</evidence>
<sequence>MNEPIIQANESLIRNGDFEKGFSDWKKGLTSPGSLGLASEIHEGVLIRFLKSGNRSSVSQPLRVPKDPGAQARYILGFWCETRHTEAGMLKISSDGQQETLEIPLRPGASRDVEEDQARLRNGQPLEFKPIKYEVELTLPFNAGDTLTVNVSSPANAPNDPISGICITLINLQLHLEPAVMQGLMLDEEPVSPAATLYMCLGASASLAHRLKFLPAPDNAWRGTYAALTSDDNPFGAVGAVPDWGVDHPLENPWQLECPFIGEEEPYLFSMNLLNQYTAEPYPVNVSLGHHRLVFRDVLEAKYYPVLEYGQCVQLGVQVASYYTGHALSGRTVTWTLEGQGVKGAGVTNDQGWAYFDFEPQAHGNVVIQASVDSPYYAAGVVTQALDVRVLATDPWKEVLAVVEGVEKRWEKKTGYPNRGSDYPVTIKLPADSPLLGTELALHWSGDSHEQLGVVVSPALEHSVPVIDPDMAWTLTSEDRLDGRFYLELACSKLLLPSSKKTMSLARNLVKVGEVREANKFPVVDENESVLLRVQVVHVVVSGDGDPVNNAWVDWITPEGTISTRSGAGGWASVLYTPESDGDLVIKASIKAHAEAIAIEQPFNVKAIATSPWKTEVKFLLDDVEVERNTLGVLCRRGQTHTLKVVPVTGSSWVGKNISLHWRGAAPDIGLVPADLGTPKALVAGGVEWKLVSQANDSLSSLFELELRLEGVSTVRELSGRLMSADLTEEVSLMLDQIPAALDGQAFYPCLGALHRFNVLPNALSPLVGLESSLTWSGTPADQLGATIQPALNLPQNLSDWGANWTMDFTASQTPGDFALALALPQLNFVATAKPMLLAHNKIRIEAWRESPVDPVVGREPAWQWVQVFSHFTRHAVNQVPVTWTTPQGPRVVYTDNEGWSGIDFSPVIDGAHEIQALVISAFDGFEDKRAMGVTALANDPWEGLLVKFDGGSAHAWGEKTYFPRRKGEHTFELFAPQNSPLFDRDLTLGMTGTGPGELGIQFLPAALGVPRTFYDVVGLQYTFKAGDLKDASFALRLSSERLASLSPANAMSLGEGAQVVKITGKSRVDQTLDWGQEFFGQVTVVSVISGKAMVGWTVKWRSLDLGSVTSVTDFYGVAKVRFVPTTPGAAELIATVGDELNSDSVSLSFTLNEPRKIVELIEMIDSEQVEGRATKSRVRAKVVSSRTGLPLENVEVMWEYGNSPLPSSFTDTDGFAWLGINLSAENQGVLWATVKGGEGGWDTVPLRYALDMSIESLTCDRPVTYPKHEVNARATVRSVSTGAPLEGIKINWTFSGQPLPDSVSNGEGEAHVHFFTPGIGEYELKAALDPGLPGSKTQTIRVNQLVPSSLWAINAIPAIVQMGLLTVISVRVMAVYPMVPQLGRRVDWTINDQPMPSTYSNADGWGSFEYRAGGPGDFRIEARLENPLGTFVTSMTLKVVP</sequence>
<dbReference type="Proteomes" id="UP000375525">
    <property type="component" value="Unassembled WGS sequence"/>
</dbReference>
<dbReference type="OrthoDB" id="6995304at2"/>
<accession>A0A5E7IPB7</accession>
<proteinExistence type="predicted"/>
<name>A0A5E7IPB7_PSEFL</name>
<protein>
    <submittedName>
        <fullName evidence="1">Uncharacterized protein</fullName>
    </submittedName>
</protein>
<evidence type="ECO:0000313" key="2">
    <source>
        <dbReference type="Proteomes" id="UP000375525"/>
    </source>
</evidence>
<reference evidence="1 2" key="1">
    <citation type="submission" date="2019-09" db="EMBL/GenBank/DDBJ databases">
        <authorList>
            <person name="Chandra G."/>
            <person name="Truman W A."/>
        </authorList>
    </citation>
    <scope>NUCLEOTIDE SEQUENCE [LARGE SCALE GENOMIC DNA]</scope>
    <source>
        <strain evidence="1">PS880</strain>
    </source>
</reference>